<dbReference type="Gene3D" id="2.60.40.3080">
    <property type="match status" value="1"/>
</dbReference>
<dbReference type="AlphaFoldDB" id="A0A9X1QUV8"/>
<dbReference type="InterPro" id="IPR000923">
    <property type="entry name" value="BlueCu_1"/>
</dbReference>
<dbReference type="Pfam" id="PF00127">
    <property type="entry name" value="Copper-bind"/>
    <property type="match status" value="1"/>
</dbReference>
<organism evidence="7 8">
    <name type="scientific">Aequorivita vitellina</name>
    <dbReference type="NCBI Taxonomy" id="2874475"/>
    <lineage>
        <taxon>Bacteria</taxon>
        <taxon>Pseudomonadati</taxon>
        <taxon>Bacteroidota</taxon>
        <taxon>Flavobacteriia</taxon>
        <taxon>Flavobacteriales</taxon>
        <taxon>Flavobacteriaceae</taxon>
        <taxon>Aequorivita</taxon>
    </lineage>
</organism>
<protein>
    <submittedName>
        <fullName evidence="7">T9SS type A sorting domain-containing protein</fullName>
    </submittedName>
</protein>
<dbReference type="Pfam" id="PF18962">
    <property type="entry name" value="Por_Secre_tail"/>
    <property type="match status" value="1"/>
</dbReference>
<dbReference type="EMBL" id="JAIRBA010000003">
    <property type="protein sequence ID" value="MCG2417822.1"/>
    <property type="molecule type" value="Genomic_DNA"/>
</dbReference>
<dbReference type="NCBIfam" id="TIGR04183">
    <property type="entry name" value="Por_Secre_tail"/>
    <property type="match status" value="1"/>
</dbReference>
<dbReference type="SUPFAM" id="SSF49503">
    <property type="entry name" value="Cupredoxins"/>
    <property type="match status" value="1"/>
</dbReference>
<keyword evidence="8" id="KW-1185">Reference proteome</keyword>
<accession>A0A9X1QUV8</accession>
<dbReference type="InterPro" id="IPR026444">
    <property type="entry name" value="Secre_tail"/>
</dbReference>
<dbReference type="PANTHER" id="PTHR36507">
    <property type="entry name" value="BLL1555 PROTEIN"/>
    <property type="match status" value="1"/>
</dbReference>
<evidence type="ECO:0000256" key="2">
    <source>
        <dbReference type="ARBA" id="ARBA00022729"/>
    </source>
</evidence>
<dbReference type="Proteomes" id="UP001139461">
    <property type="component" value="Unassembled WGS sequence"/>
</dbReference>
<evidence type="ECO:0000256" key="1">
    <source>
        <dbReference type="ARBA" id="ARBA00022723"/>
    </source>
</evidence>
<gene>
    <name evidence="7" type="ORF">K8089_02225</name>
</gene>
<evidence type="ECO:0000313" key="8">
    <source>
        <dbReference type="Proteomes" id="UP001139461"/>
    </source>
</evidence>
<feature type="chain" id="PRO_5040923866" evidence="4">
    <location>
        <begin position="19"/>
        <end position="196"/>
    </location>
</feature>
<dbReference type="RefSeq" id="WP_237601642.1">
    <property type="nucleotide sequence ID" value="NZ_JAIRBA010000003.1"/>
</dbReference>
<comment type="caution">
    <text evidence="7">The sequence shown here is derived from an EMBL/GenBank/DDBJ whole genome shotgun (WGS) entry which is preliminary data.</text>
</comment>
<dbReference type="GO" id="GO:0009055">
    <property type="term" value="F:electron transfer activity"/>
    <property type="evidence" value="ECO:0007669"/>
    <property type="project" value="InterPro"/>
</dbReference>
<keyword evidence="2 4" id="KW-0732">Signal</keyword>
<dbReference type="InterPro" id="IPR052721">
    <property type="entry name" value="ET_Amicyanin"/>
</dbReference>
<dbReference type="GO" id="GO:0005507">
    <property type="term" value="F:copper ion binding"/>
    <property type="evidence" value="ECO:0007669"/>
    <property type="project" value="InterPro"/>
</dbReference>
<keyword evidence="3" id="KW-0186">Copper</keyword>
<dbReference type="PANTHER" id="PTHR36507:SF1">
    <property type="entry name" value="BLL1555 PROTEIN"/>
    <property type="match status" value="1"/>
</dbReference>
<dbReference type="InterPro" id="IPR008972">
    <property type="entry name" value="Cupredoxin"/>
</dbReference>
<proteinExistence type="predicted"/>
<feature type="domain" description="Secretion system C-terminal sorting" evidence="6">
    <location>
        <begin position="123"/>
        <end position="194"/>
    </location>
</feature>
<name>A0A9X1QUV8_9FLAO</name>
<evidence type="ECO:0000313" key="7">
    <source>
        <dbReference type="EMBL" id="MCG2417822.1"/>
    </source>
</evidence>
<feature type="signal peptide" evidence="4">
    <location>
        <begin position="1"/>
        <end position="18"/>
    </location>
</feature>
<keyword evidence="1" id="KW-0479">Metal-binding</keyword>
<feature type="domain" description="Blue (type 1) copper" evidence="5">
    <location>
        <begin position="35"/>
        <end position="107"/>
    </location>
</feature>
<sequence>MKTKLLLLIFLGFLTANAQNTYNLDWVMGIGSNVDLTIDQGDTVIWTWGDNAPHTVENEVGNSVETFNSGVLSGMGETYAYTFTEVGDNRYFCGIHGANNMSGTITVREVLGVEENNLSAISIYPNPSSSVINLEIPHNILSGQITVFNVLGKQIYSDDFEPNSKISINITNWSTGSYFLKVVSGENAITKRFVKN</sequence>
<evidence type="ECO:0000259" key="5">
    <source>
        <dbReference type="Pfam" id="PF00127"/>
    </source>
</evidence>
<reference evidence="7" key="1">
    <citation type="submission" date="2021-09" db="EMBL/GenBank/DDBJ databases">
        <title>Genome of Aequorivita sp. strain F47161.</title>
        <authorList>
            <person name="Wang Y."/>
        </authorList>
    </citation>
    <scope>NUCLEOTIDE SEQUENCE</scope>
    <source>
        <strain evidence="7">F47161</strain>
    </source>
</reference>
<evidence type="ECO:0000259" key="6">
    <source>
        <dbReference type="Pfam" id="PF18962"/>
    </source>
</evidence>
<dbReference type="Gene3D" id="2.60.40.420">
    <property type="entry name" value="Cupredoxins - blue copper proteins"/>
    <property type="match status" value="1"/>
</dbReference>
<evidence type="ECO:0000256" key="3">
    <source>
        <dbReference type="ARBA" id="ARBA00023008"/>
    </source>
</evidence>
<evidence type="ECO:0000256" key="4">
    <source>
        <dbReference type="SAM" id="SignalP"/>
    </source>
</evidence>